<organism evidence="2 3">
    <name type="scientific">Pseudogymnoascus verrucosus</name>
    <dbReference type="NCBI Taxonomy" id="342668"/>
    <lineage>
        <taxon>Eukaryota</taxon>
        <taxon>Fungi</taxon>
        <taxon>Dikarya</taxon>
        <taxon>Ascomycota</taxon>
        <taxon>Pezizomycotina</taxon>
        <taxon>Leotiomycetes</taxon>
        <taxon>Thelebolales</taxon>
        <taxon>Thelebolaceae</taxon>
        <taxon>Pseudogymnoascus</taxon>
    </lineage>
</organism>
<reference evidence="3" key="2">
    <citation type="journal article" date="2018" name="Nat. Commun.">
        <title>Extreme sensitivity to ultraviolet light in the fungal pathogen causing white-nose syndrome of bats.</title>
        <authorList>
            <person name="Palmer J.M."/>
            <person name="Drees K.P."/>
            <person name="Foster J.T."/>
            <person name="Lindner D.L."/>
        </authorList>
    </citation>
    <scope>NUCLEOTIDE SEQUENCE [LARGE SCALE GENOMIC DNA]</scope>
    <source>
        <strain evidence="3">UAMH 10579</strain>
    </source>
</reference>
<dbReference type="RefSeq" id="XP_018126153.1">
    <property type="nucleotide sequence ID" value="XM_018278729.1"/>
</dbReference>
<dbReference type="EMBL" id="KV460268">
    <property type="protein sequence ID" value="OBT92420.1"/>
    <property type="molecule type" value="Genomic_DNA"/>
</dbReference>
<dbReference type="AlphaFoldDB" id="A0A1B8G996"/>
<proteinExistence type="predicted"/>
<keyword evidence="1" id="KW-0812">Transmembrane</keyword>
<evidence type="ECO:0000256" key="1">
    <source>
        <dbReference type="SAM" id="Phobius"/>
    </source>
</evidence>
<gene>
    <name evidence="2" type="ORF">VE01_09315</name>
</gene>
<feature type="transmembrane region" description="Helical" evidence="1">
    <location>
        <begin position="239"/>
        <end position="263"/>
    </location>
</feature>
<evidence type="ECO:0000313" key="3">
    <source>
        <dbReference type="Proteomes" id="UP000091956"/>
    </source>
</evidence>
<reference evidence="2 3" key="1">
    <citation type="submission" date="2016-03" db="EMBL/GenBank/DDBJ databases">
        <title>Comparative genomics of Pseudogymnoascus destructans, the fungus causing white-nose syndrome of bats.</title>
        <authorList>
            <person name="Palmer J.M."/>
            <person name="Drees K.P."/>
            <person name="Foster J.T."/>
            <person name="Lindner D.L."/>
        </authorList>
    </citation>
    <scope>NUCLEOTIDE SEQUENCE [LARGE SCALE GENOMIC DNA]</scope>
    <source>
        <strain evidence="2 3">UAMH 10579</strain>
    </source>
</reference>
<name>A0A1B8G996_9PEZI</name>
<accession>A0A1B8G996</accession>
<keyword evidence="1" id="KW-0472">Membrane</keyword>
<protein>
    <submittedName>
        <fullName evidence="2">Uncharacterized protein</fullName>
    </submittedName>
</protein>
<keyword evidence="1" id="KW-1133">Transmembrane helix</keyword>
<dbReference type="GeneID" id="28842701"/>
<sequence length="313" mass="34114">MVPGRCAFNTTGLYTVTQLSAHTDLNFVEPSPLGPTYRMISAARLISMSNGGLGGIYYKVNSDINFDEADTTVIYPMGTNPADVLLDLQARGLFFTAFSYTCGSVHGNAGYGQGVVWTQSELAASGRPWDLRAAVETSNGTNLQAEQTYRVYECIMDTPSITGILAQTRLDTMIDSWCNELKEMIISPQPWAEPEESDPALGMVEVLDVIVTMGGSAWNMSEAPAMDPTQGCLAPRARVPWPVILLFVLAAATASVMGVYWLTLMRAKSLAVKSMQAPISVIDEQTPGDLLTWMQQAVRESVRADVRPRRETL</sequence>
<dbReference type="Proteomes" id="UP000091956">
    <property type="component" value="Unassembled WGS sequence"/>
</dbReference>
<keyword evidence="3" id="KW-1185">Reference proteome</keyword>
<evidence type="ECO:0000313" key="2">
    <source>
        <dbReference type="EMBL" id="OBT92420.1"/>
    </source>
</evidence>